<protein>
    <recommendedName>
        <fullName evidence="1">Methyltransferase domain-containing protein</fullName>
    </recommendedName>
</protein>
<comment type="caution">
    <text evidence="2">The sequence shown here is derived from an EMBL/GenBank/DDBJ whole genome shotgun (WGS) entry which is preliminary data.</text>
</comment>
<dbReference type="AlphaFoldDB" id="A0A225B4I0"/>
<dbReference type="InterPro" id="IPR029063">
    <property type="entry name" value="SAM-dependent_MTases_sf"/>
</dbReference>
<dbReference type="Gene3D" id="3.40.50.150">
    <property type="entry name" value="Vaccinia Virus protein VP39"/>
    <property type="match status" value="1"/>
</dbReference>
<dbReference type="InterPro" id="IPR041698">
    <property type="entry name" value="Methyltransf_25"/>
</dbReference>
<evidence type="ECO:0000313" key="3">
    <source>
        <dbReference type="Proteomes" id="UP000214365"/>
    </source>
</evidence>
<keyword evidence="3" id="KW-1185">Reference proteome</keyword>
<feature type="domain" description="Methyltransferase" evidence="1">
    <location>
        <begin position="46"/>
        <end position="138"/>
    </location>
</feature>
<dbReference type="EMBL" id="LFMY01000004">
    <property type="protein sequence ID" value="OKL60837.1"/>
    <property type="molecule type" value="Genomic_DNA"/>
</dbReference>
<sequence>MTGKKYALPRGLYPSARLNFQFYLWQEALGFIVHPSVDLAKPDLKVADVATGTGIWLNELSKYVPSSAQLDGFDLSTDQFPHISCLPSNVRLQIWDATQEPPESMVGVYDVVHIRLIEFAIEDNDPSIILRNCRKLLSEKTPRRC</sequence>
<dbReference type="RefSeq" id="XP_020120958.1">
    <property type="nucleotide sequence ID" value="XM_020266091.1"/>
</dbReference>
<organism evidence="2 3">
    <name type="scientific">Talaromyces atroroseus</name>
    <dbReference type="NCBI Taxonomy" id="1441469"/>
    <lineage>
        <taxon>Eukaryota</taxon>
        <taxon>Fungi</taxon>
        <taxon>Dikarya</taxon>
        <taxon>Ascomycota</taxon>
        <taxon>Pezizomycotina</taxon>
        <taxon>Eurotiomycetes</taxon>
        <taxon>Eurotiomycetidae</taxon>
        <taxon>Eurotiales</taxon>
        <taxon>Trichocomaceae</taxon>
        <taxon>Talaromyces</taxon>
        <taxon>Talaromyces sect. Trachyspermi</taxon>
    </lineage>
</organism>
<dbReference type="Pfam" id="PF13649">
    <property type="entry name" value="Methyltransf_25"/>
    <property type="match status" value="1"/>
</dbReference>
<dbReference type="Proteomes" id="UP000214365">
    <property type="component" value="Unassembled WGS sequence"/>
</dbReference>
<dbReference type="SUPFAM" id="SSF53335">
    <property type="entry name" value="S-adenosyl-L-methionine-dependent methyltransferases"/>
    <property type="match status" value="1"/>
</dbReference>
<dbReference type="STRING" id="1441469.A0A225B4I0"/>
<name>A0A225B4I0_TALAT</name>
<evidence type="ECO:0000259" key="1">
    <source>
        <dbReference type="Pfam" id="PF13649"/>
    </source>
</evidence>
<evidence type="ECO:0000313" key="2">
    <source>
        <dbReference type="EMBL" id="OKL60837.1"/>
    </source>
</evidence>
<reference evidence="2 3" key="1">
    <citation type="submission" date="2015-06" db="EMBL/GenBank/DDBJ databases">
        <title>Talaromyces atroroseus IBT 11181 draft genome.</title>
        <authorList>
            <person name="Rasmussen K.B."/>
            <person name="Rasmussen S."/>
            <person name="Petersen B."/>
            <person name="Sicheritz-Ponten T."/>
            <person name="Mortensen U.H."/>
            <person name="Thrane U."/>
        </authorList>
    </citation>
    <scope>NUCLEOTIDE SEQUENCE [LARGE SCALE GENOMIC DNA]</scope>
    <source>
        <strain evidence="2 3">IBT 11181</strain>
    </source>
</reference>
<dbReference type="GeneID" id="31003511"/>
<proteinExistence type="predicted"/>
<accession>A0A225B4I0</accession>
<dbReference type="OrthoDB" id="4222147at2759"/>
<gene>
    <name evidence="2" type="ORF">UA08_03756</name>
</gene>